<dbReference type="InterPro" id="IPR036390">
    <property type="entry name" value="WH_DNA-bd_sf"/>
</dbReference>
<gene>
    <name evidence="2" type="ORF">Raf01_98180</name>
</gene>
<dbReference type="PANTHER" id="PTHR33164">
    <property type="entry name" value="TRANSCRIPTIONAL REGULATOR, MARR FAMILY"/>
    <property type="match status" value="1"/>
</dbReference>
<dbReference type="GO" id="GO:0006950">
    <property type="term" value="P:response to stress"/>
    <property type="evidence" value="ECO:0007669"/>
    <property type="project" value="TreeGrafter"/>
</dbReference>
<evidence type="ECO:0000259" key="1">
    <source>
        <dbReference type="PROSITE" id="PS50995"/>
    </source>
</evidence>
<dbReference type="InterPro" id="IPR039422">
    <property type="entry name" value="MarR/SlyA-like"/>
</dbReference>
<reference evidence="2" key="1">
    <citation type="submission" date="2021-01" db="EMBL/GenBank/DDBJ databases">
        <title>Whole genome shotgun sequence of Rugosimonospora africana NBRC 104875.</title>
        <authorList>
            <person name="Komaki H."/>
            <person name="Tamura T."/>
        </authorList>
    </citation>
    <scope>NUCLEOTIDE SEQUENCE</scope>
    <source>
        <strain evidence="2">NBRC 104875</strain>
    </source>
</reference>
<comment type="caution">
    <text evidence="2">The sequence shown here is derived from an EMBL/GenBank/DDBJ whole genome shotgun (WGS) entry which is preliminary data.</text>
</comment>
<feature type="domain" description="HTH marR-type" evidence="1">
    <location>
        <begin position="41"/>
        <end position="171"/>
    </location>
</feature>
<dbReference type="SMART" id="SM00347">
    <property type="entry name" value="HTH_MARR"/>
    <property type="match status" value="1"/>
</dbReference>
<sequence length="175" mass="19269">MAGISETLKHVEKEVTYDESVRPSHPYTGERLEGDLARGIFPEVRFAMLQFVGEYLLDFERAAQAAGMTLAQVRVLGFAALKPSSMREIAQQFGCDPSNLTAKVDRLIELGYVERRADGKDGRVKVIAATPAGVQASADLCRSREWLASVLTGLDDDEINTVQTALGLLLRDRDR</sequence>
<dbReference type="InterPro" id="IPR036388">
    <property type="entry name" value="WH-like_DNA-bd_sf"/>
</dbReference>
<dbReference type="Gene3D" id="1.10.10.10">
    <property type="entry name" value="Winged helix-like DNA-binding domain superfamily/Winged helix DNA-binding domain"/>
    <property type="match status" value="1"/>
</dbReference>
<keyword evidence="3" id="KW-1185">Reference proteome</keyword>
<name>A0A8J3R3L8_9ACTN</name>
<dbReference type="PROSITE" id="PS50995">
    <property type="entry name" value="HTH_MARR_2"/>
    <property type="match status" value="1"/>
</dbReference>
<dbReference type="AlphaFoldDB" id="A0A8J3R3L8"/>
<dbReference type="PRINTS" id="PR00598">
    <property type="entry name" value="HTHMARR"/>
</dbReference>
<dbReference type="GO" id="GO:0003700">
    <property type="term" value="F:DNA-binding transcription factor activity"/>
    <property type="evidence" value="ECO:0007669"/>
    <property type="project" value="InterPro"/>
</dbReference>
<accession>A0A8J3R3L8</accession>
<dbReference type="Pfam" id="PF12802">
    <property type="entry name" value="MarR_2"/>
    <property type="match status" value="1"/>
</dbReference>
<dbReference type="PANTHER" id="PTHR33164:SF99">
    <property type="entry name" value="MARR FAMILY REGULATORY PROTEIN"/>
    <property type="match status" value="1"/>
</dbReference>
<dbReference type="EMBL" id="BONZ01000152">
    <property type="protein sequence ID" value="GIH21646.1"/>
    <property type="molecule type" value="Genomic_DNA"/>
</dbReference>
<proteinExistence type="predicted"/>
<evidence type="ECO:0000313" key="2">
    <source>
        <dbReference type="EMBL" id="GIH21646.1"/>
    </source>
</evidence>
<protein>
    <recommendedName>
        <fullName evidence="1">HTH marR-type domain-containing protein</fullName>
    </recommendedName>
</protein>
<evidence type="ECO:0000313" key="3">
    <source>
        <dbReference type="Proteomes" id="UP000642748"/>
    </source>
</evidence>
<dbReference type="SUPFAM" id="SSF46785">
    <property type="entry name" value="Winged helix' DNA-binding domain"/>
    <property type="match status" value="1"/>
</dbReference>
<dbReference type="RefSeq" id="WP_239134588.1">
    <property type="nucleotide sequence ID" value="NZ_BONZ01000152.1"/>
</dbReference>
<dbReference type="Proteomes" id="UP000642748">
    <property type="component" value="Unassembled WGS sequence"/>
</dbReference>
<organism evidence="2 3">
    <name type="scientific">Rugosimonospora africana</name>
    <dbReference type="NCBI Taxonomy" id="556532"/>
    <lineage>
        <taxon>Bacteria</taxon>
        <taxon>Bacillati</taxon>
        <taxon>Actinomycetota</taxon>
        <taxon>Actinomycetes</taxon>
        <taxon>Micromonosporales</taxon>
        <taxon>Micromonosporaceae</taxon>
        <taxon>Rugosimonospora</taxon>
    </lineage>
</organism>
<dbReference type="InterPro" id="IPR000835">
    <property type="entry name" value="HTH_MarR-typ"/>
</dbReference>